<protein>
    <submittedName>
        <fullName evidence="3">Predicted orf</fullName>
    </submittedName>
    <submittedName>
        <fullName evidence="5">Putative orf</fullName>
    </submittedName>
</protein>
<dbReference type="KEGG" id="kst:KSMBR1_3750"/>
<dbReference type="EMBL" id="LT934425">
    <property type="protein sequence ID" value="SOH06499.1"/>
    <property type="molecule type" value="Genomic_DNA"/>
</dbReference>
<dbReference type="OrthoDB" id="265294at2"/>
<dbReference type="GO" id="GO:0006313">
    <property type="term" value="P:DNA transposition"/>
    <property type="evidence" value="ECO:0007669"/>
    <property type="project" value="InterPro"/>
</dbReference>
<evidence type="ECO:0000313" key="4">
    <source>
        <dbReference type="EMBL" id="QII11932.1"/>
    </source>
</evidence>
<dbReference type="Proteomes" id="UP000221734">
    <property type="component" value="Chromosome Kuenenia_stuttgartiensis_MBR1"/>
</dbReference>
<name>Q1PXA3_KUEST</name>
<dbReference type="KEGG" id="kst:KSMBR1_3845"/>
<dbReference type="GO" id="GO:0004803">
    <property type="term" value="F:transposase activity"/>
    <property type="evidence" value="ECO:0007669"/>
    <property type="project" value="InterPro"/>
</dbReference>
<organism evidence="2">
    <name type="scientific">Kuenenia stuttgartiensis</name>
    <dbReference type="NCBI Taxonomy" id="174633"/>
    <lineage>
        <taxon>Bacteria</taxon>
        <taxon>Pseudomonadati</taxon>
        <taxon>Planctomycetota</taxon>
        <taxon>Candidatus Brocadiia</taxon>
        <taxon>Candidatus Brocadiales</taxon>
        <taxon>Candidatus Brocadiaceae</taxon>
        <taxon>Candidatus Kuenenia</taxon>
    </lineage>
</organism>
<evidence type="ECO:0000313" key="2">
    <source>
        <dbReference type="EMBL" id="CAJ71865.1"/>
    </source>
</evidence>
<dbReference type="InterPro" id="IPR002559">
    <property type="entry name" value="Transposase_11"/>
</dbReference>
<evidence type="ECO:0000313" key="5">
    <source>
        <dbReference type="EMBL" id="SOH06223.1"/>
    </source>
</evidence>
<dbReference type="EMBL" id="CT573071">
    <property type="protein sequence ID" value="CAJ73366.1"/>
    <property type="molecule type" value="Genomic_DNA"/>
</dbReference>
<evidence type="ECO:0000313" key="8">
    <source>
        <dbReference type="Proteomes" id="UP000221734"/>
    </source>
</evidence>
<gene>
    <name evidence="4" type="ORF">KsCSTR_25530</name>
    <name evidence="5" type="ORF">KSMBR1_3750</name>
    <name evidence="6" type="ORF">KSMBR1_3845</name>
    <name evidence="7" type="ORF">KSMBR1_4027</name>
    <name evidence="2" type="ORF">kustc1120</name>
    <name evidence="3" type="ORF">kuste2617</name>
</gene>
<reference evidence="4 9" key="5">
    <citation type="submission" date="2020-02" db="EMBL/GenBank/DDBJ databases">
        <title>Newly sequenced genome of strain CSTR1 showed variability in Candidatus Kuenenia stuttgartiensis genomes.</title>
        <authorList>
            <person name="Ding C."/>
            <person name="Adrian L."/>
        </authorList>
    </citation>
    <scope>NUCLEOTIDE SEQUENCE [LARGE SCALE GENOMIC DNA]</scope>
    <source>
        <strain evidence="4 9">CSTR1</strain>
    </source>
</reference>
<dbReference type="EMBL" id="CT573073">
    <property type="protein sequence ID" value="CAJ71865.1"/>
    <property type="molecule type" value="Genomic_DNA"/>
</dbReference>
<evidence type="ECO:0000259" key="1">
    <source>
        <dbReference type="Pfam" id="PF01609"/>
    </source>
</evidence>
<dbReference type="KEGG" id="kst:KSMBR1_4027"/>
<keyword evidence="8" id="KW-1185">Reference proteome</keyword>
<dbReference type="EMBL" id="LT934425">
    <property type="protein sequence ID" value="SOH06223.1"/>
    <property type="molecule type" value="Genomic_DNA"/>
</dbReference>
<dbReference type="EMBL" id="LT934425">
    <property type="protein sequence ID" value="SOH06318.1"/>
    <property type="molecule type" value="Genomic_DNA"/>
</dbReference>
<proteinExistence type="predicted"/>
<reference evidence="2" key="1">
    <citation type="journal article" date="2006" name="Nature">
        <title>Deciphering the evolution and metabolism of an anammox bacterium from a community genome.</title>
        <authorList>
            <person name="Strous M."/>
            <person name="Pelletier E."/>
            <person name="Mangenot S."/>
            <person name="Rattei T."/>
            <person name="Lehner A."/>
            <person name="Taylor M.W."/>
            <person name="Horn M."/>
            <person name="Daims H."/>
            <person name="Bartol-Mavel D."/>
            <person name="Wincker P."/>
            <person name="Barbe V."/>
            <person name="Fonknechten N."/>
            <person name="Vallenet D."/>
            <person name="Segurens B."/>
            <person name="Schenowitz-Truong C."/>
            <person name="Medigue C."/>
            <person name="Collingro A."/>
            <person name="Snel B."/>
            <person name="Dutilh B.E."/>
            <person name="OpDenCamp H.J.M."/>
            <person name="vanDerDrift C."/>
            <person name="Cirpus I."/>
            <person name="vanDePas-Schoonen K.T."/>
            <person name="Harhangi H.R."/>
            <person name="vanNiftrik L."/>
            <person name="Schmid M."/>
            <person name="Keltjens J."/>
            <person name="vanDeVossenberg J."/>
            <person name="Kartal B."/>
            <person name="Meier H."/>
            <person name="Frishman D."/>
            <person name="Huynen M.A."/>
            <person name="Mewes H."/>
            <person name="Weissenbach J."/>
            <person name="Jetten M.S.M."/>
            <person name="Wagner M."/>
            <person name="LePaslier D."/>
        </authorList>
    </citation>
    <scope>NUCLEOTIDE SEQUENCE</scope>
</reference>
<dbReference type="Pfam" id="PF01609">
    <property type="entry name" value="DDE_Tnp_1"/>
    <property type="match status" value="1"/>
</dbReference>
<reference evidence="2" key="2">
    <citation type="submission" date="2006-01" db="EMBL/GenBank/DDBJ databases">
        <authorList>
            <person name="Genoscope"/>
        </authorList>
    </citation>
    <scope>NUCLEOTIDE SEQUENCE</scope>
</reference>
<accession>Q1PXA3</accession>
<reference evidence="8" key="4">
    <citation type="submission" date="2017-10" db="EMBL/GenBank/DDBJ databases">
        <authorList>
            <person name="Frank J."/>
        </authorList>
    </citation>
    <scope>NUCLEOTIDE SEQUENCE [LARGE SCALE GENOMIC DNA]</scope>
</reference>
<dbReference type="EMBL" id="CP049055">
    <property type="protein sequence ID" value="QII11932.1"/>
    <property type="molecule type" value="Genomic_DNA"/>
</dbReference>
<sequence length="589" mass="68096">MHNHHNNTLIHGKLNLVSYFNNPVSQRQKQYEAVRAIVIDKQAVETVATKFGYKPGTVYSLMRDVNAGKIELFPIVRKGPKKKRTTCDVQDKIIKYRKQGLSTTDIHSRLAEEEINISAITVERILKTAGFGKLKRRTNNELGKTLKNKIIPERSEHLDFEILEYLNVDCPTAGVFFFIPYIIESGILDLLQECKLPESSDIGSTQACLSMLLLKLIGERRLTHICAYDQEPGFGVFAGLNVLPKPTYMNTYSCRCSETQLMNLQSKVVSLFRKKYPDFYSSDYINLDFHSIPHYGDESEMEKIWCGSKGKTMKGANTIIASDSKSNAVLYTRADILRREESQEVKKFVSYWKNIKGNVSETLVFDCKFTAYNILDDLENDKVKFITLRKRYAGLVKETLVLPKEVWKKVYIPVPKRKYKNVSVYESEVRLKDCKNIFRQIVVKDHGRENPTFILTNSKELSLQRVLEVYAKRWRIENKIAELVMFFNLNSLSSPIMIRIHFDILWTMIADTLYHRFACDLRRFENNLAPAIFRKFIDMPGRVVYDGGKFFVKIRKRAHTPVLMEVKKLQTPFAVPWLGGKSIEIVWTA</sequence>
<feature type="domain" description="Transposase IS4-like" evidence="1">
    <location>
        <begin position="289"/>
        <end position="510"/>
    </location>
</feature>
<evidence type="ECO:0000313" key="7">
    <source>
        <dbReference type="EMBL" id="SOH06499.1"/>
    </source>
</evidence>
<dbReference type="AlphaFoldDB" id="Q1PXA3"/>
<reference evidence="5" key="3">
    <citation type="submission" date="2017-10" db="EMBL/GenBank/DDBJ databases">
        <authorList>
            <person name="Banno H."/>
            <person name="Chua N.-H."/>
        </authorList>
    </citation>
    <scope>NUCLEOTIDE SEQUENCE [LARGE SCALE GENOMIC DNA]</scope>
    <source>
        <strain evidence="5">Kuenenia_mbr1_ru-nijmegen</strain>
    </source>
</reference>
<evidence type="ECO:0000313" key="3">
    <source>
        <dbReference type="EMBL" id="CAJ73366.1"/>
    </source>
</evidence>
<evidence type="ECO:0000313" key="9">
    <source>
        <dbReference type="Proteomes" id="UP000501926"/>
    </source>
</evidence>
<dbReference type="RefSeq" id="WP_099326695.1">
    <property type="nucleotide sequence ID" value="NZ_CP049055.1"/>
</dbReference>
<dbReference type="Proteomes" id="UP000501926">
    <property type="component" value="Chromosome"/>
</dbReference>
<evidence type="ECO:0000313" key="6">
    <source>
        <dbReference type="EMBL" id="SOH06318.1"/>
    </source>
</evidence>
<dbReference type="GO" id="GO:0003677">
    <property type="term" value="F:DNA binding"/>
    <property type="evidence" value="ECO:0007669"/>
    <property type="project" value="InterPro"/>
</dbReference>